<evidence type="ECO:0000313" key="4">
    <source>
        <dbReference type="Proteomes" id="UP001383192"/>
    </source>
</evidence>
<evidence type="ECO:0000256" key="2">
    <source>
        <dbReference type="SAM" id="SignalP"/>
    </source>
</evidence>
<organism evidence="3 4">
    <name type="scientific">Paramarasmius palmivorus</name>
    <dbReference type="NCBI Taxonomy" id="297713"/>
    <lineage>
        <taxon>Eukaryota</taxon>
        <taxon>Fungi</taxon>
        <taxon>Dikarya</taxon>
        <taxon>Basidiomycota</taxon>
        <taxon>Agaricomycotina</taxon>
        <taxon>Agaricomycetes</taxon>
        <taxon>Agaricomycetidae</taxon>
        <taxon>Agaricales</taxon>
        <taxon>Marasmiineae</taxon>
        <taxon>Marasmiaceae</taxon>
        <taxon>Paramarasmius</taxon>
    </lineage>
</organism>
<dbReference type="EMBL" id="JAYKXP010000207">
    <property type="protein sequence ID" value="KAK7019436.1"/>
    <property type="molecule type" value="Genomic_DNA"/>
</dbReference>
<name>A0AAW0B0C5_9AGAR</name>
<proteinExistence type="predicted"/>
<keyword evidence="1" id="KW-1133">Transmembrane helix</keyword>
<dbReference type="Proteomes" id="UP001383192">
    <property type="component" value="Unassembled WGS sequence"/>
</dbReference>
<protein>
    <submittedName>
        <fullName evidence="3">Uncharacterized protein</fullName>
    </submittedName>
</protein>
<feature type="signal peptide" evidence="2">
    <location>
        <begin position="1"/>
        <end position="22"/>
    </location>
</feature>
<feature type="transmembrane region" description="Helical" evidence="1">
    <location>
        <begin position="175"/>
        <end position="196"/>
    </location>
</feature>
<feature type="transmembrane region" description="Helical" evidence="1">
    <location>
        <begin position="149"/>
        <end position="169"/>
    </location>
</feature>
<keyword evidence="2" id="KW-0732">Signal</keyword>
<accession>A0AAW0B0C5</accession>
<comment type="caution">
    <text evidence="3">The sequence shown here is derived from an EMBL/GenBank/DDBJ whole genome shotgun (WGS) entry which is preliminary data.</text>
</comment>
<reference evidence="3 4" key="1">
    <citation type="submission" date="2024-01" db="EMBL/GenBank/DDBJ databases">
        <title>A draft genome for a cacao thread blight-causing isolate of Paramarasmius palmivorus.</title>
        <authorList>
            <person name="Baruah I.K."/>
            <person name="Bukari Y."/>
            <person name="Amoako-Attah I."/>
            <person name="Meinhardt L.W."/>
            <person name="Bailey B.A."/>
            <person name="Cohen S.P."/>
        </authorList>
    </citation>
    <scope>NUCLEOTIDE SEQUENCE [LARGE SCALE GENOMIC DNA]</scope>
    <source>
        <strain evidence="3 4">GH-12</strain>
    </source>
</reference>
<dbReference type="AlphaFoldDB" id="A0AAW0B0C5"/>
<sequence length="198" mass="20925">MISSRIVSFLVFILTLGLFTFAKPINGVEVEKRQQADSIEDVFTNLQAVTDRVLPQIDALVDSGSATDENVAPLISELQDAFSAADADMTAFSLKGGDKKGHKKDELAKVIAGILITVTKTLDKLLLSGAKLPVVGGLLVTLKITLNKLLLGVELLLAGVLKLVAVLFYDSAIPLRLVDVAGLLKSIGFGLVLATLGL</sequence>
<gene>
    <name evidence="3" type="ORF">VNI00_018046</name>
</gene>
<feature type="chain" id="PRO_5043564350" evidence="2">
    <location>
        <begin position="23"/>
        <end position="198"/>
    </location>
</feature>
<keyword evidence="1" id="KW-0812">Transmembrane</keyword>
<evidence type="ECO:0000256" key="1">
    <source>
        <dbReference type="SAM" id="Phobius"/>
    </source>
</evidence>
<keyword evidence="1" id="KW-0472">Membrane</keyword>
<keyword evidence="4" id="KW-1185">Reference proteome</keyword>
<evidence type="ECO:0000313" key="3">
    <source>
        <dbReference type="EMBL" id="KAK7019436.1"/>
    </source>
</evidence>